<evidence type="ECO:0000256" key="2">
    <source>
        <dbReference type="PROSITE-ProRule" id="PRU00497"/>
    </source>
</evidence>
<dbReference type="GO" id="GO:0031012">
    <property type="term" value="C:extracellular matrix"/>
    <property type="evidence" value="ECO:0007669"/>
    <property type="project" value="TreeGrafter"/>
</dbReference>
<feature type="region of interest" description="Disordered" evidence="3">
    <location>
        <begin position="33"/>
        <end position="96"/>
    </location>
</feature>
<dbReference type="EMBL" id="NNAY01000010">
    <property type="protein sequence ID" value="OXU32058.1"/>
    <property type="molecule type" value="Genomic_DNA"/>
</dbReference>
<dbReference type="OrthoDB" id="6595597at2759"/>
<proteinExistence type="predicted"/>
<keyword evidence="6" id="KW-1185">Reference proteome</keyword>
<dbReference type="Pfam" id="PF00379">
    <property type="entry name" value="Chitin_bind_4"/>
    <property type="match status" value="1"/>
</dbReference>
<dbReference type="InterPro" id="IPR031311">
    <property type="entry name" value="CHIT_BIND_RR_consensus"/>
</dbReference>
<dbReference type="Proteomes" id="UP000215335">
    <property type="component" value="Unassembled WGS sequence"/>
</dbReference>
<protein>
    <recommendedName>
        <fullName evidence="7">Pro-resilin</fullName>
    </recommendedName>
</protein>
<evidence type="ECO:0000256" key="3">
    <source>
        <dbReference type="SAM" id="MobiDB-lite"/>
    </source>
</evidence>
<reference evidence="5 6" key="1">
    <citation type="journal article" date="2017" name="Curr. Biol.">
        <title>The Evolution of Venom by Co-option of Single-Copy Genes.</title>
        <authorList>
            <person name="Martinson E.O."/>
            <person name="Mrinalini"/>
            <person name="Kelkar Y.D."/>
            <person name="Chang C.H."/>
            <person name="Werren J.H."/>
        </authorList>
    </citation>
    <scope>NUCLEOTIDE SEQUENCE [LARGE SCALE GENOMIC DNA]</scope>
    <source>
        <strain evidence="5 6">Alberta</strain>
        <tissue evidence="5">Whole body</tissue>
    </source>
</reference>
<dbReference type="STRING" id="543379.A0A232FNM0"/>
<dbReference type="AlphaFoldDB" id="A0A232FNM0"/>
<comment type="caution">
    <text evidence="5">The sequence shown here is derived from an EMBL/GenBank/DDBJ whole genome shotgun (WGS) entry which is preliminary data.</text>
</comment>
<keyword evidence="4" id="KW-0732">Signal</keyword>
<accession>A0A232FNM0</accession>
<name>A0A232FNM0_9HYME</name>
<evidence type="ECO:0000313" key="6">
    <source>
        <dbReference type="Proteomes" id="UP000215335"/>
    </source>
</evidence>
<evidence type="ECO:0000313" key="5">
    <source>
        <dbReference type="EMBL" id="OXU32058.1"/>
    </source>
</evidence>
<feature type="compositionally biased region" description="Gly residues" evidence="3">
    <location>
        <begin position="52"/>
        <end position="68"/>
    </location>
</feature>
<evidence type="ECO:0000256" key="4">
    <source>
        <dbReference type="SAM" id="SignalP"/>
    </source>
</evidence>
<dbReference type="PROSITE" id="PS51155">
    <property type="entry name" value="CHIT_BIND_RR_2"/>
    <property type="match status" value="1"/>
</dbReference>
<feature type="signal peptide" evidence="4">
    <location>
        <begin position="1"/>
        <end position="25"/>
    </location>
</feature>
<feature type="compositionally biased region" description="Gly residues" evidence="3">
    <location>
        <begin position="81"/>
        <end position="90"/>
    </location>
</feature>
<dbReference type="InterPro" id="IPR051217">
    <property type="entry name" value="Insect_Cuticle_Struc_Prot"/>
</dbReference>
<dbReference type="PROSITE" id="PS00233">
    <property type="entry name" value="CHIT_BIND_RR_1"/>
    <property type="match status" value="1"/>
</dbReference>
<dbReference type="PANTHER" id="PTHR12236:SF98">
    <property type="entry name" value="CUTICULAR PROTEIN 56F"/>
    <property type="match status" value="1"/>
</dbReference>
<evidence type="ECO:0008006" key="7">
    <source>
        <dbReference type="Google" id="ProtNLM"/>
    </source>
</evidence>
<sequence>MGKTLAPQKFVASTVLMALVGLSLAEPPVNQYLPPDQLYGPPGIQQRPLAPQGGGNRPGQFGGSGGGSNQYLPPNQQYGPPGAGSGGYGDGSNNEPAKYEFEYTVNDPPSGNDFGHKESRDGDLTRGVYFVLLPDGRRQMVEYEADQDGYRPKITYMQVGGGAGGAGGAGGYPSGGPGGYPSGGPGGYPSGGAGGYPSGGGGGQGGYRY</sequence>
<dbReference type="InterPro" id="IPR000618">
    <property type="entry name" value="Insect_cuticle"/>
</dbReference>
<feature type="chain" id="PRO_5012263233" description="Pro-resilin" evidence="4">
    <location>
        <begin position="26"/>
        <end position="209"/>
    </location>
</feature>
<keyword evidence="1 2" id="KW-0193">Cuticle</keyword>
<dbReference type="GO" id="GO:0042302">
    <property type="term" value="F:structural constituent of cuticle"/>
    <property type="evidence" value="ECO:0007669"/>
    <property type="project" value="UniProtKB-UniRule"/>
</dbReference>
<organism evidence="5 6">
    <name type="scientific">Trichomalopsis sarcophagae</name>
    <dbReference type="NCBI Taxonomy" id="543379"/>
    <lineage>
        <taxon>Eukaryota</taxon>
        <taxon>Metazoa</taxon>
        <taxon>Ecdysozoa</taxon>
        <taxon>Arthropoda</taxon>
        <taxon>Hexapoda</taxon>
        <taxon>Insecta</taxon>
        <taxon>Pterygota</taxon>
        <taxon>Neoptera</taxon>
        <taxon>Endopterygota</taxon>
        <taxon>Hymenoptera</taxon>
        <taxon>Apocrita</taxon>
        <taxon>Proctotrupomorpha</taxon>
        <taxon>Chalcidoidea</taxon>
        <taxon>Pteromalidae</taxon>
        <taxon>Pteromalinae</taxon>
        <taxon>Trichomalopsis</taxon>
    </lineage>
</organism>
<evidence type="ECO:0000256" key="1">
    <source>
        <dbReference type="ARBA" id="ARBA00022460"/>
    </source>
</evidence>
<dbReference type="PANTHER" id="PTHR12236">
    <property type="entry name" value="STRUCTURAL CONTITUENT OF CUTICLE"/>
    <property type="match status" value="1"/>
</dbReference>
<feature type="region of interest" description="Disordered" evidence="3">
    <location>
        <begin position="102"/>
        <end position="121"/>
    </location>
</feature>
<gene>
    <name evidence="5" type="ORF">TSAR_002863</name>
</gene>
<feature type="region of interest" description="Disordered" evidence="3">
    <location>
        <begin position="166"/>
        <end position="209"/>
    </location>
</feature>
<dbReference type="GO" id="GO:0005615">
    <property type="term" value="C:extracellular space"/>
    <property type="evidence" value="ECO:0007669"/>
    <property type="project" value="TreeGrafter"/>
</dbReference>